<dbReference type="Pfam" id="PF01852">
    <property type="entry name" value="START"/>
    <property type="match status" value="1"/>
</dbReference>
<keyword evidence="5" id="KW-1185">Reference proteome</keyword>
<feature type="domain" description="START" evidence="3">
    <location>
        <begin position="28"/>
        <end position="199"/>
    </location>
</feature>
<feature type="compositionally biased region" description="Low complexity" evidence="1">
    <location>
        <begin position="1483"/>
        <end position="1496"/>
    </location>
</feature>
<keyword evidence="2" id="KW-1133">Transmembrane helix</keyword>
<feature type="region of interest" description="Disordered" evidence="1">
    <location>
        <begin position="1776"/>
        <end position="1820"/>
    </location>
</feature>
<feature type="compositionally biased region" description="Polar residues" evidence="1">
    <location>
        <begin position="751"/>
        <end position="764"/>
    </location>
</feature>
<dbReference type="CDD" id="cd00177">
    <property type="entry name" value="START"/>
    <property type="match status" value="1"/>
</dbReference>
<evidence type="ECO:0000259" key="3">
    <source>
        <dbReference type="PROSITE" id="PS50848"/>
    </source>
</evidence>
<keyword evidence="2" id="KW-0812">Transmembrane</keyword>
<evidence type="ECO:0000313" key="4">
    <source>
        <dbReference type="EMBL" id="KAB5592539.1"/>
    </source>
</evidence>
<feature type="compositionally biased region" description="Polar residues" evidence="1">
    <location>
        <begin position="735"/>
        <end position="744"/>
    </location>
</feature>
<feature type="region of interest" description="Disordered" evidence="1">
    <location>
        <begin position="1012"/>
        <end position="1038"/>
    </location>
</feature>
<dbReference type="EMBL" id="SSOP01000061">
    <property type="protein sequence ID" value="KAB5592539.1"/>
    <property type="molecule type" value="Genomic_DNA"/>
</dbReference>
<dbReference type="PANTHER" id="PTHR19308">
    <property type="entry name" value="PHOSPHATIDYLCHOLINE TRANSFER PROTEIN"/>
    <property type="match status" value="1"/>
</dbReference>
<dbReference type="InterPro" id="IPR051213">
    <property type="entry name" value="START_lipid_transfer"/>
</dbReference>
<dbReference type="OrthoDB" id="196858at2759"/>
<evidence type="ECO:0000256" key="2">
    <source>
        <dbReference type="SAM" id="Phobius"/>
    </source>
</evidence>
<feature type="region of interest" description="Disordered" evidence="1">
    <location>
        <begin position="874"/>
        <end position="954"/>
    </location>
</feature>
<feature type="compositionally biased region" description="Polar residues" evidence="1">
    <location>
        <begin position="691"/>
        <end position="707"/>
    </location>
</feature>
<gene>
    <name evidence="4" type="ORF">CTheo_4006</name>
</gene>
<dbReference type="SUPFAM" id="SSF55961">
    <property type="entry name" value="Bet v1-like"/>
    <property type="match status" value="3"/>
</dbReference>
<proteinExistence type="predicted"/>
<name>A0A5N5QLJ7_9AGAM</name>
<evidence type="ECO:0000256" key="1">
    <source>
        <dbReference type="SAM" id="MobiDB-lite"/>
    </source>
</evidence>
<evidence type="ECO:0000313" key="5">
    <source>
        <dbReference type="Proteomes" id="UP000383932"/>
    </source>
</evidence>
<feature type="compositionally biased region" description="Basic and acidic residues" evidence="1">
    <location>
        <begin position="915"/>
        <end position="947"/>
    </location>
</feature>
<organism evidence="4 5">
    <name type="scientific">Ceratobasidium theobromae</name>
    <dbReference type="NCBI Taxonomy" id="1582974"/>
    <lineage>
        <taxon>Eukaryota</taxon>
        <taxon>Fungi</taxon>
        <taxon>Dikarya</taxon>
        <taxon>Basidiomycota</taxon>
        <taxon>Agaricomycotina</taxon>
        <taxon>Agaricomycetes</taxon>
        <taxon>Cantharellales</taxon>
        <taxon>Ceratobasidiaceae</taxon>
        <taxon>Ceratobasidium</taxon>
    </lineage>
</organism>
<accession>A0A5N5QLJ7</accession>
<feature type="compositionally biased region" description="Low complexity" evidence="1">
    <location>
        <begin position="1449"/>
        <end position="1466"/>
    </location>
</feature>
<keyword evidence="2" id="KW-0472">Membrane</keyword>
<dbReference type="PANTHER" id="PTHR19308:SF54">
    <property type="entry name" value="START DOMAIN-CONTAINING PROTEIN"/>
    <property type="match status" value="1"/>
</dbReference>
<dbReference type="InterPro" id="IPR002913">
    <property type="entry name" value="START_lipid-bd_dom"/>
</dbReference>
<protein>
    <recommendedName>
        <fullName evidence="3">START domain-containing protein</fullName>
    </recommendedName>
</protein>
<feature type="region of interest" description="Disordered" evidence="1">
    <location>
        <begin position="1438"/>
        <end position="1517"/>
    </location>
</feature>
<dbReference type="PROSITE" id="PS50848">
    <property type="entry name" value="START"/>
    <property type="match status" value="1"/>
</dbReference>
<sequence>MSDGARLHALWTSALSDAAATLKDLLGSNGWVRVNASNANNGSLHKKGNVLRAIIEIEEELHPGADDWRAVFSAPELRKEWDMMVDKVQVLEVLDPYTRVVKTDYALGWPANPRDAITISRTVHDVSTLIDISTSLPRSPDEPAYLRPSPPYVRSHVHLQAWCIQLPTPTSKKTRVTLFWQHDLRNAFTLSSSSPSTTLPALLPALYSVASQKAARAPLIQRWGSKLIFDGVSYDTGRAALRIDYTILPEDEYGENSLGAGQREVEVWISPSHAWEAQISTRAASEAVSNLPWTVNATRGESGNAGAEGVERTAMRITHAPVPPNSASSLKVKLVIELGGGSRGTLRINGAPHTLSSARLAPRPLIDYGFASEVGTELLSILGSSAGSSGVGGSAAPTPVSSIQSRAASIASTIPSGSTPSVRTVAAQKSIQTLIRRSYTYFTALLQEPDIKWRPLLESRGVTVTQLDSIDPTLVVLRAEATFVGVGIWDLLGVLGCEPARAVWEKGIEDVRLVEDVGELSELWRVGWKAAWPVNPRDTILLKTSYKSSSAAHVFSFSTSDASLFPLIPPPELPTIRTHIDLHGFAIEALSPTTTLLTLLEQSSPSSTPWTGRGTGGMPASMVSTLAGIGEMVIKGGGAPPVVSRLTGARKVRMRYDHDRAMWRVEYERSEGRSGVSTTATVNEAGRRAQPKSQAQPNAGSRSTSRSRPGKESEDEEDTGDMGASVATLIPPQGRGSSLTNSPDSFGGRSLTPSNDSPAPSATSMGIIFPSSEPVNDSNSTINCTTSNNPSAFTTPPIELELRIDPDGWSPLELVVDPPPSNVRALKRHRLARGGGGLWITIEHTVDQLLSAPTNGANYAGAVGWDDRISVTVRKSSPALPSPKDGAGTPREKEPQSEWEDQSSGGEGFRTPVRTAREELLRFQGERVRADSTSKATDSKGKPEKPLHQRSNSLLTIPRLSNTRPTLIVNGARVKVEVEELPEAEARVLAKAKRVKPARIPLDEPPVLWAKRGKRANSDGPTGNDEAGTDVEEVGGGPTTGVVKTVMNWGLGMGSLGLGMSGLSKVWAPAGANVGVGNPSATEDLTGPGITTSDAQSSVETAITSIAQPSGLLRLVTTPSVLPLITPTSDQPPMASALDALAFLTRQYTKNPTPDSVPTADGWTLVNTKAGLTVTRRTEPIFSSTLPVHRCAKVLQGVSAEDVAGAISCVESRRQWDTWFDGAASAVLEEYGAGARSEFTVLKGGFPFRDRGFYISTLTARTTARTASGSGSTTPGLIFLTSASYNSALQTFAPGKVNPYSLPVGQMPLYGWVIETLDPYTAENYAIPSARCTLYVCVDYGGQVPVAYNAMVNATLPRTSITAVEAFLGAGSRASTPIVRYPPSVLAVKGVTEDEAKKDPRGLTWALDHEDTRRTYLGSSYNQTTNVFQARIKLSPYTVRPPSSPTQPPASAIEPTSTSSSLTVTSRSRKVSNNGGGTGGGSNSNSTSWGRAAGSRYRSRARTLSSNARPPDANAEGPVVGEFIVDSRLFPGGYDVTTASTFLLETSSQPVPLIMPEDSTSITTRTLPLRVQIYTLPLSPLRASATSTTPPTRQMIRITLPSAPHTVPEVVDPLTGETRRGPEQPDWMKRLSVESAIVCVNIGPSAIKDKIRVDGNITDILSEKKSIAALGRTALEDDHVGYPLLSRVKASEGPRVPSSLVSPVVAAIHLYSDEPIAKPTPAATKEQVVEVPAPMEVPAVEVASAVIPKVPRRPSQSRRPSASTLFGFLSAYTNPVPKMPPISDTETQPKRTAEPTQPPEQSSVQEPTTDVVQRTKPPQQLMFDQRHSTATVLIVAIIAFLVGSLLRSLISPADFIYMGSTKSPNAHPDADGWRQVKRLVEIKYAWWGWDFVVAVVRRP</sequence>
<dbReference type="GO" id="GO:0005737">
    <property type="term" value="C:cytoplasm"/>
    <property type="evidence" value="ECO:0007669"/>
    <property type="project" value="UniProtKB-ARBA"/>
</dbReference>
<reference evidence="4 5" key="1">
    <citation type="journal article" date="2019" name="Fungal Biol. Biotechnol.">
        <title>Draft genome sequence of fastidious pathogen Ceratobasidium theobromae, which causes vascular-streak dieback in Theobroma cacao.</title>
        <authorList>
            <person name="Ali S.S."/>
            <person name="Asman A."/>
            <person name="Shao J."/>
            <person name="Firmansyah A.P."/>
            <person name="Susilo A.W."/>
            <person name="Rosmana A."/>
            <person name="McMahon P."/>
            <person name="Junaid M."/>
            <person name="Guest D."/>
            <person name="Kheng T.Y."/>
            <person name="Meinhardt L.W."/>
            <person name="Bailey B.A."/>
        </authorList>
    </citation>
    <scope>NUCLEOTIDE SEQUENCE [LARGE SCALE GENOMIC DNA]</scope>
    <source>
        <strain evidence="4 5">CT2</strain>
    </source>
</reference>
<comment type="caution">
    <text evidence="4">The sequence shown here is derived from an EMBL/GenBank/DDBJ whole genome shotgun (WGS) entry which is preliminary data.</text>
</comment>
<feature type="compositionally biased region" description="Polar residues" evidence="1">
    <location>
        <begin position="1799"/>
        <end position="1818"/>
    </location>
</feature>
<feature type="region of interest" description="Disordered" evidence="1">
    <location>
        <begin position="668"/>
        <end position="793"/>
    </location>
</feature>
<feature type="transmembrane region" description="Helical" evidence="2">
    <location>
        <begin position="1830"/>
        <end position="1850"/>
    </location>
</feature>
<dbReference type="Gene3D" id="3.30.530.20">
    <property type="match status" value="3"/>
</dbReference>
<feature type="compositionally biased region" description="Low complexity" evidence="1">
    <location>
        <begin position="776"/>
        <end position="789"/>
    </location>
</feature>
<dbReference type="InterPro" id="IPR023393">
    <property type="entry name" value="START-like_dom_sf"/>
</dbReference>
<dbReference type="Proteomes" id="UP000383932">
    <property type="component" value="Unassembled WGS sequence"/>
</dbReference>
<dbReference type="GO" id="GO:0008289">
    <property type="term" value="F:lipid binding"/>
    <property type="evidence" value="ECO:0007669"/>
    <property type="project" value="InterPro"/>
</dbReference>